<proteinExistence type="predicted"/>
<organism evidence="1 2">
    <name type="scientific">Aspergillus cavernicola</name>
    <dbReference type="NCBI Taxonomy" id="176166"/>
    <lineage>
        <taxon>Eukaryota</taxon>
        <taxon>Fungi</taxon>
        <taxon>Dikarya</taxon>
        <taxon>Ascomycota</taxon>
        <taxon>Pezizomycotina</taxon>
        <taxon>Eurotiomycetes</taxon>
        <taxon>Eurotiomycetidae</taxon>
        <taxon>Eurotiales</taxon>
        <taxon>Aspergillaceae</taxon>
        <taxon>Aspergillus</taxon>
        <taxon>Aspergillus subgen. Nidulantes</taxon>
    </lineage>
</organism>
<sequence>MTEQQPHFLRLPYNVRRGIYRDLWMIVDHRSTLPCFYYGEWSSREQKLVWENNMSTYIPNQLFYVSRAISEDARAMIYSENYLWFHDEDRWGGLKRLLNLSPLGWKSLRNIVVTIGTKGCGCWYDVGNRALITECHADALEIIENDRQLESSGVLSTWRLICSRLAAYHKEDNKLELHLVCGAASQETAARFLAPIHDLPRLKGLSVRMGSYRNLDLQQMIMTTIRQKTQYFPQDPKGSFHFQRLPRDIQICILEYSGLITPKALISCFPGEPFTPTDCRSFECGALPEQYFNCKDCYCPSTHTAFSTVYQCCTPTIPHALFLVSKTIRELALYIYYARNVIEIWYMPSASLPEPVNTPWEPHTSEFLSRVPEHSWGNLRHIHWVLPHMPPNAFHTNSRETDDWINTLSALFQAVQPSAGAITLELSFTRPPWAELSVDPRRNNKEWALYSRILEPIARWSSLVKDLFVHIYCHWYYMDKDTRLGPERSLEQKVMGAEYDSLLRGKVYPKHFREVIIPSGTGGDY</sequence>
<dbReference type="Proteomes" id="UP001610335">
    <property type="component" value="Unassembled WGS sequence"/>
</dbReference>
<dbReference type="PANTHER" id="PTHR42085">
    <property type="entry name" value="F-BOX DOMAIN-CONTAINING PROTEIN"/>
    <property type="match status" value="1"/>
</dbReference>
<reference evidence="1 2" key="1">
    <citation type="submission" date="2024-07" db="EMBL/GenBank/DDBJ databases">
        <title>Section-level genome sequencing and comparative genomics of Aspergillus sections Usti and Cavernicolus.</title>
        <authorList>
            <consortium name="Lawrence Berkeley National Laboratory"/>
            <person name="Nybo J.L."/>
            <person name="Vesth T.C."/>
            <person name="Theobald S."/>
            <person name="Frisvad J.C."/>
            <person name="Larsen T.O."/>
            <person name="Kjaerboelling I."/>
            <person name="Rothschild-Mancinelli K."/>
            <person name="Lyhne E.K."/>
            <person name="Kogle M.E."/>
            <person name="Barry K."/>
            <person name="Clum A."/>
            <person name="Na H."/>
            <person name="Ledsgaard L."/>
            <person name="Lin J."/>
            <person name="Lipzen A."/>
            <person name="Kuo A."/>
            <person name="Riley R."/>
            <person name="Mondo S."/>
            <person name="LaButti K."/>
            <person name="Haridas S."/>
            <person name="Pangalinan J."/>
            <person name="Salamov A.A."/>
            <person name="Simmons B.A."/>
            <person name="Magnuson J.K."/>
            <person name="Chen J."/>
            <person name="Drula E."/>
            <person name="Henrissat B."/>
            <person name="Wiebenga A."/>
            <person name="Lubbers R.J."/>
            <person name="Gomes A.C."/>
            <person name="Makela M.R."/>
            <person name="Stajich J."/>
            <person name="Grigoriev I.V."/>
            <person name="Mortensen U.H."/>
            <person name="De vries R.P."/>
            <person name="Baker S.E."/>
            <person name="Andersen M.R."/>
        </authorList>
    </citation>
    <scope>NUCLEOTIDE SEQUENCE [LARGE SCALE GENOMIC DNA]</scope>
    <source>
        <strain evidence="1 2">CBS 600.67</strain>
    </source>
</reference>
<accession>A0ABR4HU57</accession>
<dbReference type="EMBL" id="JBFXLS010000079">
    <property type="protein sequence ID" value="KAL2819022.1"/>
    <property type="molecule type" value="Genomic_DNA"/>
</dbReference>
<evidence type="ECO:0008006" key="3">
    <source>
        <dbReference type="Google" id="ProtNLM"/>
    </source>
</evidence>
<evidence type="ECO:0000313" key="1">
    <source>
        <dbReference type="EMBL" id="KAL2819022.1"/>
    </source>
</evidence>
<name>A0ABR4HU57_9EURO</name>
<gene>
    <name evidence="1" type="ORF">BDW59DRAFT_151641</name>
</gene>
<keyword evidence="2" id="KW-1185">Reference proteome</keyword>
<comment type="caution">
    <text evidence="1">The sequence shown here is derived from an EMBL/GenBank/DDBJ whole genome shotgun (WGS) entry which is preliminary data.</text>
</comment>
<protein>
    <recommendedName>
        <fullName evidence="3">F-box domain-containing protein</fullName>
    </recommendedName>
</protein>
<evidence type="ECO:0000313" key="2">
    <source>
        <dbReference type="Proteomes" id="UP001610335"/>
    </source>
</evidence>
<dbReference type="PANTHER" id="PTHR42085:SF2">
    <property type="entry name" value="F-BOX DOMAIN-CONTAINING PROTEIN"/>
    <property type="match status" value="1"/>
</dbReference>
<dbReference type="InterPro" id="IPR038883">
    <property type="entry name" value="AN11006-like"/>
</dbReference>